<keyword evidence="3" id="KW-1185">Reference proteome</keyword>
<evidence type="ECO:0000313" key="2">
    <source>
        <dbReference type="EMBL" id="SEM99082.1"/>
    </source>
</evidence>
<proteinExistence type="predicted"/>
<gene>
    <name evidence="2" type="ORF">SAMN05444955_104141</name>
</gene>
<dbReference type="RefSeq" id="WP_089966296.1">
    <property type="nucleotide sequence ID" value="NZ_FOCQ01000004.1"/>
</dbReference>
<dbReference type="Gene3D" id="3.40.50.10320">
    <property type="entry name" value="LmbE-like"/>
    <property type="match status" value="1"/>
</dbReference>
<reference evidence="2 3" key="1">
    <citation type="submission" date="2016-10" db="EMBL/GenBank/DDBJ databases">
        <authorList>
            <person name="de Groot N.N."/>
        </authorList>
    </citation>
    <scope>NUCLEOTIDE SEQUENCE [LARGE SCALE GENOMIC DNA]</scope>
    <source>
        <strain evidence="2 3">DSM 46701</strain>
    </source>
</reference>
<dbReference type="Proteomes" id="UP000199695">
    <property type="component" value="Unassembled WGS sequence"/>
</dbReference>
<feature type="domain" description="Alpha-galactosidase NEW3" evidence="1">
    <location>
        <begin position="398"/>
        <end position="476"/>
    </location>
</feature>
<dbReference type="AlphaFoldDB" id="A0A1H8CW39"/>
<dbReference type="InterPro" id="IPR018905">
    <property type="entry name" value="A-galactase_NEW3"/>
</dbReference>
<dbReference type="EMBL" id="FOCQ01000004">
    <property type="protein sequence ID" value="SEM99082.1"/>
    <property type="molecule type" value="Genomic_DNA"/>
</dbReference>
<dbReference type="Pfam" id="PF10633">
    <property type="entry name" value="NPCBM_assoc"/>
    <property type="match status" value="1"/>
</dbReference>
<dbReference type="SUPFAM" id="SSF102588">
    <property type="entry name" value="LmbE-like"/>
    <property type="match status" value="1"/>
</dbReference>
<evidence type="ECO:0000259" key="1">
    <source>
        <dbReference type="Pfam" id="PF10633"/>
    </source>
</evidence>
<accession>A0A1H8CW39</accession>
<dbReference type="InterPro" id="IPR024078">
    <property type="entry name" value="LmbE-like_dom_sf"/>
</dbReference>
<organism evidence="2 3">
    <name type="scientific">Lihuaxuella thermophila</name>
    <dbReference type="NCBI Taxonomy" id="1173111"/>
    <lineage>
        <taxon>Bacteria</taxon>
        <taxon>Bacillati</taxon>
        <taxon>Bacillota</taxon>
        <taxon>Bacilli</taxon>
        <taxon>Bacillales</taxon>
        <taxon>Thermoactinomycetaceae</taxon>
        <taxon>Lihuaxuella</taxon>
    </lineage>
</organism>
<dbReference type="OrthoDB" id="9759749at2"/>
<evidence type="ECO:0000313" key="3">
    <source>
        <dbReference type="Proteomes" id="UP000199695"/>
    </source>
</evidence>
<dbReference type="Pfam" id="PF02585">
    <property type="entry name" value="PIG-L"/>
    <property type="match status" value="1"/>
</dbReference>
<dbReference type="STRING" id="1173111.SAMN05444955_104141"/>
<dbReference type="SUPFAM" id="SSF52317">
    <property type="entry name" value="Class I glutamine amidotransferase-like"/>
    <property type="match status" value="1"/>
</dbReference>
<name>A0A1H8CW39_9BACL</name>
<dbReference type="InterPro" id="IPR003737">
    <property type="entry name" value="GlcNAc_PI_deacetylase-related"/>
</dbReference>
<dbReference type="InterPro" id="IPR029062">
    <property type="entry name" value="Class_I_gatase-like"/>
</dbReference>
<sequence length="842" mass="94268">MAQHFRKKMTAIWISLILVIGTLLGSVTVHAGTGTDQELWKVLRPLDTIVSFMNTGAHPDDEQSALLAYLSLGKGVRVSSVLANRGEGGQNEIGTELGNGLGIIRSRELQEAANLLGIDLFLLSEKIDDPIYDFGFSKSPEETLAKWGESVVYERLIRRIRLERPDILMPSFRNDPTQHGHHRAITLLTLRAFKDAADPHVFPEHLRQGIKPWQVKKLYLPGAADKETLRFNIGTIDPVYGLTYPQLGEESRKLHQSQGMGRDLPVQDYWVSLELAFSSVGAVKKESTIFDDLPYNFRDLAKTIPDPALKIRLIHLQTQLEQAQEAYPNRQKVAAIVQQALRETRKIEAIARRSPKLDRQQRDDLMFRLQKKEHQLENASAVSSGVKMDLFTNQPVLTHGSKSMFTLHMQNDGNAPINQVQVKPLLPANWRAEVGAYPNTLLPGNKGTVSLQVQAADDASYFDPYAPPAVRAEVTYKLYGETVKRVITPDPKQQTTALLPEWGLNLNPGATILNTEKEDKSRVITVQVTNFAAGPNTGVVAPSLPEGWNAEPSQAPVSFTKQGETKELHFTVKAPEPLQEKAYLIPFKATVNGRTSSVQVQKIHYEHIGTSYLLTDAKVKIQAFPLKLMQGLKIGYVDSGFDQVAEHLRQAGLEITKLDQQMIESGDLNQFDTIVVGIRAYLSRSDLLEHNDRLLEYVRNGGHVVMQYHKPEDRWNPGLAPYPLTPGSPSIQWRVTDENAPVTLLEPDHPLLKAPNPITETDFSHWVQERGLYFPSSWDPAYTPLLSMADPGEQPFTGGLLVAHYGKGSYIYTSLVWYRQIQSQVPGGYRMFVNLISYPKTR</sequence>
<protein>
    <submittedName>
        <fullName evidence="2">N-acetylglucosaminyl deacetylase, LmbE family</fullName>
    </submittedName>
</protein>
<dbReference type="Gene3D" id="3.40.50.880">
    <property type="match status" value="1"/>
</dbReference>